<evidence type="ECO:0000313" key="4">
    <source>
        <dbReference type="Proteomes" id="UP000563524"/>
    </source>
</evidence>
<proteinExistence type="predicted"/>
<evidence type="ECO:0000256" key="1">
    <source>
        <dbReference type="SAM" id="MobiDB-lite"/>
    </source>
</evidence>
<keyword evidence="2" id="KW-0812">Transmembrane</keyword>
<feature type="transmembrane region" description="Helical" evidence="2">
    <location>
        <begin position="151"/>
        <end position="171"/>
    </location>
</feature>
<evidence type="ECO:0000313" key="3">
    <source>
        <dbReference type="EMBL" id="MBB4658961.1"/>
    </source>
</evidence>
<dbReference type="EMBL" id="JACHOB010000002">
    <property type="protein sequence ID" value="MBB4658961.1"/>
    <property type="molecule type" value="Genomic_DNA"/>
</dbReference>
<keyword evidence="4" id="KW-1185">Reference proteome</keyword>
<dbReference type="AlphaFoldDB" id="A0A840I3W3"/>
<evidence type="ECO:0000256" key="2">
    <source>
        <dbReference type="SAM" id="Phobius"/>
    </source>
</evidence>
<feature type="transmembrane region" description="Helical" evidence="2">
    <location>
        <begin position="65"/>
        <end position="84"/>
    </location>
</feature>
<dbReference type="Proteomes" id="UP000563524">
    <property type="component" value="Unassembled WGS sequence"/>
</dbReference>
<dbReference type="PANTHER" id="PTHR41795">
    <property type="entry name" value="EXOPOLYSACCHARIDE SYNTHESIS PROTEIN"/>
    <property type="match status" value="1"/>
</dbReference>
<gene>
    <name evidence="3" type="ORF">GGQ59_001475</name>
</gene>
<accession>A0A840I3W3</accession>
<sequence>MTRNDDDMLSTDAARSDEDEAPAGAGEPEDVTALILLTLDKAAAVEGKADVSLGRVLDSLDERGFGLLLLVLALPCCIPFLWGIPQVVSLPMLAVAFQIARGAHRPWLPASLRARRFSVERMKASVTRVHRYIGWIERLARPRLSAVVEGAGLRIVGALLLVPTISILMPFPGSNTAPGIGVAIVSVGLLEKDGLLTLAGLVFGLAWVVFLVTIFVLLGAEATSIVKEFTRGLVSGTFGG</sequence>
<keyword evidence="2" id="KW-1133">Transmembrane helix</keyword>
<reference evidence="3 4" key="1">
    <citation type="submission" date="2020-08" db="EMBL/GenBank/DDBJ databases">
        <title>Genomic Encyclopedia of Type Strains, Phase IV (KMG-IV): sequencing the most valuable type-strain genomes for metagenomic binning, comparative biology and taxonomic classification.</title>
        <authorList>
            <person name="Goeker M."/>
        </authorList>
    </citation>
    <scope>NUCLEOTIDE SEQUENCE [LARGE SCALE GENOMIC DNA]</scope>
    <source>
        <strain evidence="3 4">DSM 102850</strain>
    </source>
</reference>
<keyword evidence="2" id="KW-0472">Membrane</keyword>
<dbReference type="PANTHER" id="PTHR41795:SF1">
    <property type="entry name" value="EXOPOLYSACCHARIDE SYNTHESIS PROTEIN"/>
    <property type="match status" value="1"/>
</dbReference>
<dbReference type="RefSeq" id="WP_183817130.1">
    <property type="nucleotide sequence ID" value="NZ_JACHOB010000002.1"/>
</dbReference>
<comment type="caution">
    <text evidence="3">The sequence shown here is derived from an EMBL/GenBank/DDBJ whole genome shotgun (WGS) entry which is preliminary data.</text>
</comment>
<organism evidence="3 4">
    <name type="scientific">Parvularcula dongshanensis</name>
    <dbReference type="NCBI Taxonomy" id="1173995"/>
    <lineage>
        <taxon>Bacteria</taxon>
        <taxon>Pseudomonadati</taxon>
        <taxon>Pseudomonadota</taxon>
        <taxon>Alphaproteobacteria</taxon>
        <taxon>Parvularculales</taxon>
        <taxon>Parvularculaceae</taxon>
        <taxon>Parvularcula</taxon>
    </lineage>
</organism>
<feature type="transmembrane region" description="Helical" evidence="2">
    <location>
        <begin position="195"/>
        <end position="218"/>
    </location>
</feature>
<dbReference type="InterPro" id="IPR010331">
    <property type="entry name" value="ExoD"/>
</dbReference>
<dbReference type="Pfam" id="PF06055">
    <property type="entry name" value="ExoD"/>
    <property type="match status" value="1"/>
</dbReference>
<feature type="region of interest" description="Disordered" evidence="1">
    <location>
        <begin position="1"/>
        <end position="26"/>
    </location>
</feature>
<name>A0A840I3W3_9PROT</name>
<protein>
    <recommendedName>
        <fullName evidence="5">Exopolysaccharide biosynthesis protein</fullName>
    </recommendedName>
</protein>
<evidence type="ECO:0008006" key="5">
    <source>
        <dbReference type="Google" id="ProtNLM"/>
    </source>
</evidence>